<dbReference type="GO" id="GO:0009893">
    <property type="term" value="P:positive regulation of metabolic process"/>
    <property type="evidence" value="ECO:0007669"/>
    <property type="project" value="UniProtKB-ARBA"/>
</dbReference>
<evidence type="ECO:0000256" key="3">
    <source>
        <dbReference type="ARBA" id="ARBA00022840"/>
    </source>
</evidence>
<comment type="caution">
    <text evidence="9">The sequence shown here is derived from an EMBL/GenBank/DDBJ whole genome shotgun (WGS) entry which is preliminary data.</text>
</comment>
<dbReference type="InterPro" id="IPR001245">
    <property type="entry name" value="Ser-Thr/Tyr_kinase_cat_dom"/>
</dbReference>
<dbReference type="Proteomes" id="UP001488805">
    <property type="component" value="Unassembled WGS sequence"/>
</dbReference>
<dbReference type="PROSITE" id="PS50209">
    <property type="entry name" value="CARD"/>
    <property type="match status" value="1"/>
</dbReference>
<evidence type="ECO:0000256" key="1">
    <source>
        <dbReference type="ARBA" id="ARBA00022527"/>
    </source>
</evidence>
<keyword evidence="10" id="KW-1185">Reference proteome</keyword>
<feature type="binding site" evidence="4">
    <location>
        <position position="45"/>
    </location>
    <ligand>
        <name>ATP</name>
        <dbReference type="ChEBI" id="CHEBI:30616"/>
    </ligand>
</feature>
<dbReference type="PANTHER" id="PTHR44329">
    <property type="entry name" value="SERINE/THREONINE-PROTEIN KINASE TNNI3K-RELATED"/>
    <property type="match status" value="1"/>
</dbReference>
<keyword evidence="1 5" id="KW-0808">Transferase</keyword>
<dbReference type="PROSITE" id="PS50011">
    <property type="entry name" value="PROTEIN_KINASE_DOM"/>
    <property type="match status" value="1"/>
</dbReference>
<sequence length="444" mass="49333">MELLSRKTEPVGDGSFEKLKLVGSGGFGRVYKARHKDWCFDVAIKILHDGVNMSLCDEAYHMDKGSCNFVVVLHGTYQGCPPGVTSPQQGLVMEFMARGSVQSLLEHLSGPPQWPLVCRLAHQVALGMNFLHSQTIMHQDLKPSNVLLNDDLNARLADFGLSRVSTSALNSNREKSVMIGGSYKYMPPEAFEVSYKPVRAFDIYSYGILLWSIITGKEPYPSADYDLVNLKIPQGDRPCCKGIDLMREREGLKELVDLMERCWDGSPSKRPPFKGCLEVTENVFSKHENGIHDAVGQVLTRLNSPTSNQSNTSVASSVLLQTPEQSKPNDTVDNGPLTQTERSSTQDCVRISTRTMSNTDKAKFVDKNRAKLIKDATMVMAMIEELGDMVHPETYSLIDAKPTSHEQMRALYQTALRSGGEAVKAAFYDALKNHQRDLVLRLGD</sequence>
<feature type="domain" description="Protein kinase" evidence="7">
    <location>
        <begin position="16"/>
        <end position="284"/>
    </location>
</feature>
<dbReference type="InterPro" id="IPR000719">
    <property type="entry name" value="Prot_kinase_dom"/>
</dbReference>
<dbReference type="PROSITE" id="PS00108">
    <property type="entry name" value="PROTEIN_KINASE_ST"/>
    <property type="match status" value="1"/>
</dbReference>
<dbReference type="AlphaFoldDB" id="A0AAW1E3G5"/>
<evidence type="ECO:0000259" key="8">
    <source>
        <dbReference type="PROSITE" id="PS50209"/>
    </source>
</evidence>
<name>A0AAW1E3G5_ZOAVI</name>
<dbReference type="InterPro" id="IPR008271">
    <property type="entry name" value="Ser/Thr_kinase_AS"/>
</dbReference>
<dbReference type="SMART" id="SM00220">
    <property type="entry name" value="S_TKc"/>
    <property type="match status" value="1"/>
</dbReference>
<evidence type="ECO:0000256" key="5">
    <source>
        <dbReference type="RuleBase" id="RU000304"/>
    </source>
</evidence>
<dbReference type="SUPFAM" id="SSF47986">
    <property type="entry name" value="DEATH domain"/>
    <property type="match status" value="1"/>
</dbReference>
<feature type="region of interest" description="Disordered" evidence="6">
    <location>
        <begin position="321"/>
        <end position="345"/>
    </location>
</feature>
<dbReference type="GO" id="GO:0043123">
    <property type="term" value="P:positive regulation of canonical NF-kappaB signal transduction"/>
    <property type="evidence" value="ECO:0007669"/>
    <property type="project" value="UniProtKB-ARBA"/>
</dbReference>
<dbReference type="GO" id="GO:0005524">
    <property type="term" value="F:ATP binding"/>
    <property type="evidence" value="ECO:0007669"/>
    <property type="project" value="UniProtKB-UniRule"/>
</dbReference>
<evidence type="ECO:0000313" key="10">
    <source>
        <dbReference type="Proteomes" id="UP001488805"/>
    </source>
</evidence>
<dbReference type="Pfam" id="PF00619">
    <property type="entry name" value="CARD"/>
    <property type="match status" value="1"/>
</dbReference>
<comment type="similarity">
    <text evidence="5">Belongs to the protein kinase superfamily.</text>
</comment>
<evidence type="ECO:0000259" key="7">
    <source>
        <dbReference type="PROSITE" id="PS50011"/>
    </source>
</evidence>
<dbReference type="Gene3D" id="1.10.510.10">
    <property type="entry name" value="Transferase(Phosphotransferase) domain 1"/>
    <property type="match status" value="1"/>
</dbReference>
<dbReference type="InterPro" id="IPR011029">
    <property type="entry name" value="DEATH-like_dom_sf"/>
</dbReference>
<feature type="domain" description="CARD" evidence="8">
    <location>
        <begin position="357"/>
        <end position="444"/>
    </location>
</feature>
<gene>
    <name evidence="9" type="ORF">VZT92_024693</name>
</gene>
<evidence type="ECO:0000256" key="4">
    <source>
        <dbReference type="PROSITE-ProRule" id="PRU10141"/>
    </source>
</evidence>
<evidence type="ECO:0000256" key="6">
    <source>
        <dbReference type="SAM" id="MobiDB-lite"/>
    </source>
</evidence>
<protein>
    <recommendedName>
        <fullName evidence="11">Receptor-interacting serine/threonine-protein kinase 3-like</fullName>
    </recommendedName>
</protein>
<evidence type="ECO:0008006" key="11">
    <source>
        <dbReference type="Google" id="ProtNLM"/>
    </source>
</evidence>
<keyword evidence="1 5" id="KW-0418">Kinase</keyword>
<dbReference type="GO" id="GO:0031349">
    <property type="term" value="P:positive regulation of defense response"/>
    <property type="evidence" value="ECO:0007669"/>
    <property type="project" value="UniProtKB-ARBA"/>
</dbReference>
<dbReference type="InterPro" id="IPR001315">
    <property type="entry name" value="CARD"/>
</dbReference>
<dbReference type="GO" id="GO:0042981">
    <property type="term" value="P:regulation of apoptotic process"/>
    <property type="evidence" value="ECO:0007669"/>
    <property type="project" value="InterPro"/>
</dbReference>
<dbReference type="PROSITE" id="PS00107">
    <property type="entry name" value="PROTEIN_KINASE_ATP"/>
    <property type="match status" value="1"/>
</dbReference>
<reference evidence="9 10" key="1">
    <citation type="journal article" date="2024" name="Genome Biol. Evol.">
        <title>Chromosome-level genome assembly of the viviparous eelpout Zoarces viviparus.</title>
        <authorList>
            <person name="Fuhrmann N."/>
            <person name="Brasseur M.V."/>
            <person name="Bakowski C.E."/>
            <person name="Podsiadlowski L."/>
            <person name="Prost S."/>
            <person name="Krehenwinkel H."/>
            <person name="Mayer C."/>
        </authorList>
    </citation>
    <scope>NUCLEOTIDE SEQUENCE [LARGE SCALE GENOMIC DNA]</scope>
    <source>
        <strain evidence="9">NO-MEL_2022_Ind0_liver</strain>
    </source>
</reference>
<dbReference type="InterPro" id="IPR017441">
    <property type="entry name" value="Protein_kinase_ATP_BS"/>
</dbReference>
<proteinExistence type="inferred from homology"/>
<evidence type="ECO:0000313" key="9">
    <source>
        <dbReference type="EMBL" id="KAK9516782.1"/>
    </source>
</evidence>
<accession>A0AAW1E3G5</accession>
<dbReference type="InterPro" id="IPR051681">
    <property type="entry name" value="Ser/Thr_Kinases-Pseudokinases"/>
</dbReference>
<dbReference type="GO" id="GO:0004706">
    <property type="term" value="F:JUN kinase kinase kinase activity"/>
    <property type="evidence" value="ECO:0007669"/>
    <property type="project" value="TreeGrafter"/>
</dbReference>
<keyword evidence="3 4" id="KW-0067">ATP-binding</keyword>
<dbReference type="EMBL" id="JBCEZU010000575">
    <property type="protein sequence ID" value="KAK9516782.1"/>
    <property type="molecule type" value="Genomic_DNA"/>
</dbReference>
<dbReference type="SUPFAM" id="SSF56112">
    <property type="entry name" value="Protein kinase-like (PK-like)"/>
    <property type="match status" value="1"/>
</dbReference>
<dbReference type="Gene3D" id="1.10.533.10">
    <property type="entry name" value="Death Domain, Fas"/>
    <property type="match status" value="1"/>
</dbReference>
<keyword evidence="1 5" id="KW-0723">Serine/threonine-protein kinase</keyword>
<dbReference type="InterPro" id="IPR011009">
    <property type="entry name" value="Kinase-like_dom_sf"/>
</dbReference>
<organism evidence="9 10">
    <name type="scientific">Zoarces viviparus</name>
    <name type="common">Viviparous eelpout</name>
    <name type="synonym">Blennius viviparus</name>
    <dbReference type="NCBI Taxonomy" id="48416"/>
    <lineage>
        <taxon>Eukaryota</taxon>
        <taxon>Metazoa</taxon>
        <taxon>Chordata</taxon>
        <taxon>Craniata</taxon>
        <taxon>Vertebrata</taxon>
        <taxon>Euteleostomi</taxon>
        <taxon>Actinopterygii</taxon>
        <taxon>Neopterygii</taxon>
        <taxon>Teleostei</taxon>
        <taxon>Neoteleostei</taxon>
        <taxon>Acanthomorphata</taxon>
        <taxon>Eupercaria</taxon>
        <taxon>Perciformes</taxon>
        <taxon>Cottioidei</taxon>
        <taxon>Zoarcales</taxon>
        <taxon>Zoarcidae</taxon>
        <taxon>Zoarcinae</taxon>
        <taxon>Zoarces</taxon>
    </lineage>
</organism>
<evidence type="ECO:0000256" key="2">
    <source>
        <dbReference type="ARBA" id="ARBA00022741"/>
    </source>
</evidence>
<keyword evidence="2 4" id="KW-0547">Nucleotide-binding</keyword>
<dbReference type="PANTHER" id="PTHR44329:SF297">
    <property type="entry name" value="RECEPTOR-INTERACTING SERINE_THREONINE-PROTEIN KINASE 3"/>
    <property type="match status" value="1"/>
</dbReference>
<dbReference type="Pfam" id="PF07714">
    <property type="entry name" value="PK_Tyr_Ser-Thr"/>
    <property type="match status" value="1"/>
</dbReference>